<name>A0A5C3KWB1_COPMA</name>
<dbReference type="OrthoDB" id="5392716at2759"/>
<dbReference type="Pfam" id="PF24764">
    <property type="entry name" value="rva_4"/>
    <property type="match status" value="1"/>
</dbReference>
<sequence length="422" mass="47592">MLSLTCNIHRQSSYLVEDIPDLPDRLQDYVNKGVLQKNIPGIILRDLGVEVSLSSIKKIMKKCDVKTVRKSALSDIEKGMEILKVTEDDPLGRWGCRSIQEKLALQGTHVNRDFIMRYRQLDNPDTAKSRHPATRKVHSSGLTSAGPNEEQCFDGHKKILLQMGIGIYGVNDKFSRMELALIAVPNARDSMLPPAVYLRIAQKLGGIPLTTTSDKGSEVGKLISLVRALRAKYQPFISEAEIPSHAAVKSTKNITRERAWRPLYSRDLTNILHTYRIGQGDAGFNPHDDFHAGLARWVWAKIVQVRLDALLEENKYHRIRKQKKILLPSGARRIDLFESPEEYGGKNMLISVPATDLDWLSAEYDDPALFRFGTEEEVTLYTDLYQAIGTPELVPANGWAIFTDMVSLHLSRLDEVEEAEYA</sequence>
<accession>A0A5C3KWB1</accession>
<evidence type="ECO:0000259" key="2">
    <source>
        <dbReference type="Pfam" id="PF24764"/>
    </source>
</evidence>
<keyword evidence="4" id="KW-1185">Reference proteome</keyword>
<organism evidence="3 4">
    <name type="scientific">Coprinopsis marcescibilis</name>
    <name type="common">Agaric fungus</name>
    <name type="synonym">Psathyrella marcescibilis</name>
    <dbReference type="NCBI Taxonomy" id="230819"/>
    <lineage>
        <taxon>Eukaryota</taxon>
        <taxon>Fungi</taxon>
        <taxon>Dikarya</taxon>
        <taxon>Basidiomycota</taxon>
        <taxon>Agaricomycotina</taxon>
        <taxon>Agaricomycetes</taxon>
        <taxon>Agaricomycetidae</taxon>
        <taxon>Agaricales</taxon>
        <taxon>Agaricineae</taxon>
        <taxon>Psathyrellaceae</taxon>
        <taxon>Coprinopsis</taxon>
    </lineage>
</organism>
<dbReference type="EMBL" id="ML210196">
    <property type="protein sequence ID" value="TFK24704.1"/>
    <property type="molecule type" value="Genomic_DNA"/>
</dbReference>
<gene>
    <name evidence="3" type="ORF">FA15DRAFT_680587</name>
</gene>
<dbReference type="InterPro" id="IPR058913">
    <property type="entry name" value="Integrase_dom_put"/>
</dbReference>
<evidence type="ECO:0000313" key="3">
    <source>
        <dbReference type="EMBL" id="TFK24704.1"/>
    </source>
</evidence>
<dbReference type="PANTHER" id="PTHR46177">
    <property type="entry name" value="INTEGRASE CATALYTIC DOMAIN-CONTAINING PROTEIN"/>
    <property type="match status" value="1"/>
</dbReference>
<dbReference type="Proteomes" id="UP000307440">
    <property type="component" value="Unassembled WGS sequence"/>
</dbReference>
<dbReference type="PANTHER" id="PTHR46177:SF1">
    <property type="entry name" value="INTEGRASE CATALYTIC DOMAIN-CONTAINING PROTEIN"/>
    <property type="match status" value="1"/>
</dbReference>
<proteinExistence type="predicted"/>
<evidence type="ECO:0000313" key="4">
    <source>
        <dbReference type="Proteomes" id="UP000307440"/>
    </source>
</evidence>
<evidence type="ECO:0000256" key="1">
    <source>
        <dbReference type="SAM" id="MobiDB-lite"/>
    </source>
</evidence>
<protein>
    <recommendedName>
        <fullName evidence="2">Integrase core domain-containing protein</fullName>
    </recommendedName>
</protein>
<feature type="compositionally biased region" description="Basic residues" evidence="1">
    <location>
        <begin position="129"/>
        <end position="138"/>
    </location>
</feature>
<feature type="domain" description="Integrase core" evidence="2">
    <location>
        <begin position="145"/>
        <end position="323"/>
    </location>
</feature>
<reference evidence="3 4" key="1">
    <citation type="journal article" date="2019" name="Nat. Ecol. Evol.">
        <title>Megaphylogeny resolves global patterns of mushroom evolution.</title>
        <authorList>
            <person name="Varga T."/>
            <person name="Krizsan K."/>
            <person name="Foldi C."/>
            <person name="Dima B."/>
            <person name="Sanchez-Garcia M."/>
            <person name="Sanchez-Ramirez S."/>
            <person name="Szollosi G.J."/>
            <person name="Szarkandi J.G."/>
            <person name="Papp V."/>
            <person name="Albert L."/>
            <person name="Andreopoulos W."/>
            <person name="Angelini C."/>
            <person name="Antonin V."/>
            <person name="Barry K.W."/>
            <person name="Bougher N.L."/>
            <person name="Buchanan P."/>
            <person name="Buyck B."/>
            <person name="Bense V."/>
            <person name="Catcheside P."/>
            <person name="Chovatia M."/>
            <person name="Cooper J."/>
            <person name="Damon W."/>
            <person name="Desjardin D."/>
            <person name="Finy P."/>
            <person name="Geml J."/>
            <person name="Haridas S."/>
            <person name="Hughes K."/>
            <person name="Justo A."/>
            <person name="Karasinski D."/>
            <person name="Kautmanova I."/>
            <person name="Kiss B."/>
            <person name="Kocsube S."/>
            <person name="Kotiranta H."/>
            <person name="LaButti K.M."/>
            <person name="Lechner B.E."/>
            <person name="Liimatainen K."/>
            <person name="Lipzen A."/>
            <person name="Lukacs Z."/>
            <person name="Mihaltcheva S."/>
            <person name="Morgado L.N."/>
            <person name="Niskanen T."/>
            <person name="Noordeloos M.E."/>
            <person name="Ohm R.A."/>
            <person name="Ortiz-Santana B."/>
            <person name="Ovrebo C."/>
            <person name="Racz N."/>
            <person name="Riley R."/>
            <person name="Savchenko A."/>
            <person name="Shiryaev A."/>
            <person name="Soop K."/>
            <person name="Spirin V."/>
            <person name="Szebenyi C."/>
            <person name="Tomsovsky M."/>
            <person name="Tulloss R.E."/>
            <person name="Uehling J."/>
            <person name="Grigoriev I.V."/>
            <person name="Vagvolgyi C."/>
            <person name="Papp T."/>
            <person name="Martin F.M."/>
            <person name="Miettinen O."/>
            <person name="Hibbett D.S."/>
            <person name="Nagy L.G."/>
        </authorList>
    </citation>
    <scope>NUCLEOTIDE SEQUENCE [LARGE SCALE GENOMIC DNA]</scope>
    <source>
        <strain evidence="3 4">CBS 121175</strain>
    </source>
</reference>
<feature type="region of interest" description="Disordered" evidence="1">
    <location>
        <begin position="125"/>
        <end position="148"/>
    </location>
</feature>
<dbReference type="STRING" id="230819.A0A5C3KWB1"/>
<dbReference type="AlphaFoldDB" id="A0A5C3KWB1"/>